<keyword evidence="2" id="KW-1185">Reference proteome</keyword>
<proteinExistence type="predicted"/>
<accession>A0A812WTP4</accession>
<reference evidence="1" key="1">
    <citation type="submission" date="2021-02" db="EMBL/GenBank/DDBJ databases">
        <authorList>
            <person name="Dougan E. K."/>
            <person name="Rhodes N."/>
            <person name="Thang M."/>
            <person name="Chan C."/>
        </authorList>
    </citation>
    <scope>NUCLEOTIDE SEQUENCE</scope>
</reference>
<name>A0A812WTP4_SYMPI</name>
<evidence type="ECO:0000313" key="1">
    <source>
        <dbReference type="EMBL" id="CAE7684055.1"/>
    </source>
</evidence>
<gene>
    <name evidence="1" type="ORF">SPIL2461_LOCUS19099</name>
</gene>
<feature type="non-terminal residue" evidence="1">
    <location>
        <position position="1"/>
    </location>
</feature>
<comment type="caution">
    <text evidence="1">The sequence shown here is derived from an EMBL/GenBank/DDBJ whole genome shotgun (WGS) entry which is preliminary data.</text>
</comment>
<protein>
    <submittedName>
        <fullName evidence="1">Uncharacterized protein</fullName>
    </submittedName>
</protein>
<dbReference type="OrthoDB" id="442731at2759"/>
<dbReference type="Proteomes" id="UP000649617">
    <property type="component" value="Unassembled WGS sequence"/>
</dbReference>
<dbReference type="EMBL" id="CAJNIZ010044285">
    <property type="protein sequence ID" value="CAE7684055.1"/>
    <property type="molecule type" value="Genomic_DNA"/>
</dbReference>
<dbReference type="AlphaFoldDB" id="A0A812WTP4"/>
<sequence>ATEQLLVFLDNHVSDGTWCCSDVDQNGLWYNSRWPVRDWLEAGSGVGFVDAFL</sequence>
<evidence type="ECO:0000313" key="2">
    <source>
        <dbReference type="Proteomes" id="UP000649617"/>
    </source>
</evidence>
<organism evidence="1 2">
    <name type="scientific">Symbiodinium pilosum</name>
    <name type="common">Dinoflagellate</name>
    <dbReference type="NCBI Taxonomy" id="2952"/>
    <lineage>
        <taxon>Eukaryota</taxon>
        <taxon>Sar</taxon>
        <taxon>Alveolata</taxon>
        <taxon>Dinophyceae</taxon>
        <taxon>Suessiales</taxon>
        <taxon>Symbiodiniaceae</taxon>
        <taxon>Symbiodinium</taxon>
    </lineage>
</organism>